<keyword evidence="2" id="KW-1185">Reference proteome</keyword>
<sequence>MIKADDLVALSDAELDKYLKDNKVYDGSEIAFRLDVRAPDKLPQSFLEKLRERAQDIIAATYGSEPLTPTPVNYRSKVFAHLPWPTSLPVLPRDKEPRGPRYPRVKIYFGPRPRHQIRVPTPPELRERKCYEELLAKGGRSNLDLESIPQIIHEPGSFPQVRSVWMYNPEHNDKDVNIMERQLNHWTDFRAWQRWNRQKDAPLDIQEPTSKAHHIFRRWVQDFREDSSYLTAAMKILTAFGFTKLPVEIDEESSLRQDKLTEWIEYLVFECATFHYWKHILDAHQAKFDRSWDELVEANVLLPTGHKQDVVNLSDWAEEPGVANVQRKPLEESESKARFVLPRLARDHEPGTGDYQLEDK</sequence>
<reference evidence="1 2" key="1">
    <citation type="journal article" date="2024" name="Commun. Biol.">
        <title>Comparative genomic analysis of thermophilic fungi reveals convergent evolutionary adaptations and gene losses.</title>
        <authorList>
            <person name="Steindorff A.S."/>
            <person name="Aguilar-Pontes M.V."/>
            <person name="Robinson A.J."/>
            <person name="Andreopoulos B."/>
            <person name="LaButti K."/>
            <person name="Kuo A."/>
            <person name="Mondo S."/>
            <person name="Riley R."/>
            <person name="Otillar R."/>
            <person name="Haridas S."/>
            <person name="Lipzen A."/>
            <person name="Grimwood J."/>
            <person name="Schmutz J."/>
            <person name="Clum A."/>
            <person name="Reid I.D."/>
            <person name="Moisan M.C."/>
            <person name="Butler G."/>
            <person name="Nguyen T.T.M."/>
            <person name="Dewar K."/>
            <person name="Conant G."/>
            <person name="Drula E."/>
            <person name="Henrissat B."/>
            <person name="Hansel C."/>
            <person name="Singer S."/>
            <person name="Hutchinson M.I."/>
            <person name="de Vries R.P."/>
            <person name="Natvig D.O."/>
            <person name="Powell A.J."/>
            <person name="Tsang A."/>
            <person name="Grigoriev I.V."/>
        </authorList>
    </citation>
    <scope>NUCLEOTIDE SEQUENCE [LARGE SCALE GENOMIC DNA]</scope>
    <source>
        <strain evidence="1 2">CBS 620.91</strain>
    </source>
</reference>
<gene>
    <name evidence="1" type="ORF">VTJ49DRAFT_1440</name>
</gene>
<organism evidence="1 2">
    <name type="scientific">Humicola insolens</name>
    <name type="common">Soft-rot fungus</name>
    <dbReference type="NCBI Taxonomy" id="85995"/>
    <lineage>
        <taxon>Eukaryota</taxon>
        <taxon>Fungi</taxon>
        <taxon>Dikarya</taxon>
        <taxon>Ascomycota</taxon>
        <taxon>Pezizomycotina</taxon>
        <taxon>Sordariomycetes</taxon>
        <taxon>Sordariomycetidae</taxon>
        <taxon>Sordariales</taxon>
        <taxon>Chaetomiaceae</taxon>
        <taxon>Mycothermus</taxon>
    </lineage>
</organism>
<proteinExistence type="predicted"/>
<name>A0ABR3VCJ6_HUMIN</name>
<accession>A0ABR3VCJ6</accession>
<evidence type="ECO:0000313" key="1">
    <source>
        <dbReference type="EMBL" id="KAL1839502.1"/>
    </source>
</evidence>
<comment type="caution">
    <text evidence="1">The sequence shown here is derived from an EMBL/GenBank/DDBJ whole genome shotgun (WGS) entry which is preliminary data.</text>
</comment>
<protein>
    <submittedName>
        <fullName evidence="1">Uncharacterized protein</fullName>
    </submittedName>
</protein>
<evidence type="ECO:0000313" key="2">
    <source>
        <dbReference type="Proteomes" id="UP001583172"/>
    </source>
</evidence>
<dbReference type="Proteomes" id="UP001583172">
    <property type="component" value="Unassembled WGS sequence"/>
</dbReference>
<dbReference type="EMBL" id="JAZGSY010000153">
    <property type="protein sequence ID" value="KAL1839502.1"/>
    <property type="molecule type" value="Genomic_DNA"/>
</dbReference>